<evidence type="ECO:0000313" key="10">
    <source>
        <dbReference type="Proteomes" id="UP000029067"/>
    </source>
</evidence>
<dbReference type="AlphaFoldDB" id="A0A087AX54"/>
<comment type="caution">
    <text evidence="9">The sequence shown here is derived from an EMBL/GenBank/DDBJ whole genome shotgun (WGS) entry which is preliminary data.</text>
</comment>
<dbReference type="InterPro" id="IPR012156">
    <property type="entry name" value="Cold_shock_CspA"/>
</dbReference>
<keyword evidence="3" id="KW-0805">Transcription regulation</keyword>
<dbReference type="InterPro" id="IPR012340">
    <property type="entry name" value="NA-bd_OB-fold"/>
</dbReference>
<evidence type="ECO:0000256" key="2">
    <source>
        <dbReference type="ARBA" id="ARBA00022490"/>
    </source>
</evidence>
<dbReference type="PIRSF" id="PIRSF002599">
    <property type="entry name" value="Cold_shock_A"/>
    <property type="match status" value="1"/>
</dbReference>
<dbReference type="Gene3D" id="2.40.50.140">
    <property type="entry name" value="Nucleic acid-binding proteins"/>
    <property type="match status" value="1"/>
</dbReference>
<dbReference type="CDD" id="cd04458">
    <property type="entry name" value="CSP_CDS"/>
    <property type="match status" value="1"/>
</dbReference>
<evidence type="ECO:0000256" key="1">
    <source>
        <dbReference type="ARBA" id="ARBA00004496"/>
    </source>
</evidence>
<keyword evidence="4 9" id="KW-0238">DNA-binding</keyword>
<accession>A0A087AX54</accession>
<dbReference type="InterPro" id="IPR002059">
    <property type="entry name" value="CSP_DNA-bd"/>
</dbReference>
<feature type="domain" description="CSD" evidence="8">
    <location>
        <begin position="1"/>
        <end position="66"/>
    </location>
</feature>
<evidence type="ECO:0000256" key="3">
    <source>
        <dbReference type="ARBA" id="ARBA00023015"/>
    </source>
</evidence>
<evidence type="ECO:0000259" key="8">
    <source>
        <dbReference type="PROSITE" id="PS51857"/>
    </source>
</evidence>
<name>A0A087AX54_9BIFI</name>
<dbReference type="OrthoDB" id="7477356at2"/>
<proteinExistence type="predicted"/>
<dbReference type="PANTHER" id="PTHR46565">
    <property type="entry name" value="COLD SHOCK DOMAIN PROTEIN 2"/>
    <property type="match status" value="1"/>
</dbReference>
<keyword evidence="5" id="KW-0010">Activator</keyword>
<reference evidence="9 10" key="1">
    <citation type="submission" date="2014-03" db="EMBL/GenBank/DDBJ databases">
        <title>Genomics of Bifidobacteria.</title>
        <authorList>
            <person name="Ventura M."/>
            <person name="Milani C."/>
            <person name="Lugli G.A."/>
        </authorList>
    </citation>
    <scope>NUCLEOTIDE SEQUENCE [LARGE SCALE GENOMIC DNA]</scope>
    <source>
        <strain evidence="9 10">LMG 10738</strain>
    </source>
</reference>
<sequence length="68" mass="7253">MAQGTVKFFSDARGYGFIVPEGGGEDVFVHYSVIRGDGFRSLSKGEPVEFSVEQTPKGLQATEVVALG</sequence>
<evidence type="ECO:0000256" key="5">
    <source>
        <dbReference type="ARBA" id="ARBA00023159"/>
    </source>
</evidence>
<comment type="subcellular location">
    <subcellularLocation>
        <location evidence="1 7">Cytoplasm</location>
    </subcellularLocation>
</comment>
<dbReference type="EMBL" id="JGYV01000008">
    <property type="protein sequence ID" value="KFI63354.1"/>
    <property type="molecule type" value="Genomic_DNA"/>
</dbReference>
<dbReference type="SUPFAM" id="SSF50249">
    <property type="entry name" value="Nucleic acid-binding proteins"/>
    <property type="match status" value="1"/>
</dbReference>
<dbReference type="Proteomes" id="UP000029067">
    <property type="component" value="Unassembled WGS sequence"/>
</dbReference>
<evidence type="ECO:0000256" key="4">
    <source>
        <dbReference type="ARBA" id="ARBA00023125"/>
    </source>
</evidence>
<evidence type="ECO:0000313" key="9">
    <source>
        <dbReference type="EMBL" id="KFI63354.1"/>
    </source>
</evidence>
<dbReference type="STRING" id="1688.BCUN_1322"/>
<dbReference type="SMART" id="SM00357">
    <property type="entry name" value="CSP"/>
    <property type="match status" value="1"/>
</dbReference>
<dbReference type="InterPro" id="IPR011129">
    <property type="entry name" value="CSD"/>
</dbReference>
<evidence type="ECO:0000256" key="6">
    <source>
        <dbReference type="ARBA" id="ARBA00023163"/>
    </source>
</evidence>
<dbReference type="eggNOG" id="COG1278">
    <property type="taxonomic scope" value="Bacteria"/>
</dbReference>
<dbReference type="Pfam" id="PF00313">
    <property type="entry name" value="CSD"/>
    <property type="match status" value="1"/>
</dbReference>
<evidence type="ECO:0000256" key="7">
    <source>
        <dbReference type="RuleBase" id="RU000408"/>
    </source>
</evidence>
<dbReference type="GO" id="GO:0003677">
    <property type="term" value="F:DNA binding"/>
    <property type="evidence" value="ECO:0007669"/>
    <property type="project" value="UniProtKB-KW"/>
</dbReference>
<dbReference type="PANTHER" id="PTHR46565:SF20">
    <property type="entry name" value="COLD SHOCK DOMAIN-CONTAINING PROTEIN 4"/>
    <property type="match status" value="1"/>
</dbReference>
<dbReference type="PROSITE" id="PS51857">
    <property type="entry name" value="CSD_2"/>
    <property type="match status" value="1"/>
</dbReference>
<gene>
    <name evidence="9" type="ORF">BCUN_1322</name>
</gene>
<keyword evidence="10" id="KW-1185">Reference proteome</keyword>
<dbReference type="GO" id="GO:0005737">
    <property type="term" value="C:cytoplasm"/>
    <property type="evidence" value="ECO:0007669"/>
    <property type="project" value="UniProtKB-SubCell"/>
</dbReference>
<organism evidence="9 10">
    <name type="scientific">Bifidobacterium cuniculi</name>
    <dbReference type="NCBI Taxonomy" id="1688"/>
    <lineage>
        <taxon>Bacteria</taxon>
        <taxon>Bacillati</taxon>
        <taxon>Actinomycetota</taxon>
        <taxon>Actinomycetes</taxon>
        <taxon>Bifidobacteriales</taxon>
        <taxon>Bifidobacteriaceae</taxon>
        <taxon>Bifidobacterium</taxon>
    </lineage>
</organism>
<keyword evidence="2" id="KW-0963">Cytoplasm</keyword>
<protein>
    <submittedName>
        <fullName evidence="9">Cold-shock DNA-binding domain protein</fullName>
    </submittedName>
</protein>
<dbReference type="PRINTS" id="PR00050">
    <property type="entry name" value="COLDSHOCK"/>
</dbReference>
<dbReference type="PROSITE" id="PS00352">
    <property type="entry name" value="CSD_1"/>
    <property type="match status" value="1"/>
</dbReference>
<keyword evidence="6" id="KW-0804">Transcription</keyword>
<dbReference type="InterPro" id="IPR019844">
    <property type="entry name" value="CSD_CS"/>
</dbReference>